<dbReference type="EMBL" id="DS268429">
    <property type="protein sequence ID" value="EFO95811.1"/>
    <property type="molecule type" value="Genomic_DNA"/>
</dbReference>
<feature type="transmembrane region" description="Helical" evidence="1">
    <location>
        <begin position="120"/>
        <end position="144"/>
    </location>
</feature>
<keyword evidence="1" id="KW-0812">Transmembrane</keyword>
<reference evidence="2" key="1">
    <citation type="submission" date="2007-07" db="EMBL/GenBank/DDBJ databases">
        <title>PCAP assembly of the Caenorhabditis remanei genome.</title>
        <authorList>
            <consortium name="The Caenorhabditis remanei Sequencing Consortium"/>
            <person name="Wilson R.K."/>
        </authorList>
    </citation>
    <scope>NUCLEOTIDE SEQUENCE [LARGE SCALE GENOMIC DNA]</scope>
    <source>
        <strain evidence="2">PB4641</strain>
    </source>
</reference>
<dbReference type="STRING" id="31234.E3M8R3"/>
<dbReference type="GeneID" id="9805792"/>
<dbReference type="InParanoid" id="E3M8R3"/>
<feature type="transmembrane region" description="Helical" evidence="1">
    <location>
        <begin position="32"/>
        <end position="52"/>
    </location>
</feature>
<dbReference type="KEGG" id="crq:GCK72_003505"/>
<evidence type="ECO:0000313" key="2">
    <source>
        <dbReference type="EMBL" id="EFO95811.1"/>
    </source>
</evidence>
<sequence>MIHPVNTSPLAKSKIDSERRIKLETRNILTKIVFYVINPLFLLLDGATPYTAVYKQQSPFLHYLFWHFSVFHLVKSQCFFYPTNAKEPNWPWCLTSFYHAFIIGAVVCTLENFMPLIQKLWMMQIGFIGALLSSWLLLFAYITMDLEGYFVISRCVYHVSTFCLLNFFVLTTSYASNVYIDLPSENRKKSKMIFGILHLILGGIIGYLSTRITFNITICLLLVILSYMFSIYLYNYLTVNSYLLCELRWYKFEFQESRGIICHVIRRRRHLSNPSEILNSSSSENGYFQYEDDIQLDQKYYNEYYRLR</sequence>
<keyword evidence="1" id="KW-0472">Membrane</keyword>
<keyword evidence="3" id="KW-1185">Reference proteome</keyword>
<dbReference type="CTD" id="9805792"/>
<feature type="transmembrane region" description="Helical" evidence="1">
    <location>
        <begin position="156"/>
        <end position="180"/>
    </location>
</feature>
<dbReference type="AlphaFoldDB" id="E3M8R3"/>
<proteinExistence type="predicted"/>
<evidence type="ECO:0000256" key="1">
    <source>
        <dbReference type="SAM" id="Phobius"/>
    </source>
</evidence>
<name>E3M8R3_CAERE</name>
<dbReference type="RefSeq" id="XP_003107491.2">
    <property type="nucleotide sequence ID" value="XM_003107443.2"/>
</dbReference>
<evidence type="ECO:0000313" key="3">
    <source>
        <dbReference type="Proteomes" id="UP000008281"/>
    </source>
</evidence>
<dbReference type="HOGENOM" id="CLU_877833_0_0_1"/>
<accession>E3M8R3</accession>
<dbReference type="Proteomes" id="UP000008281">
    <property type="component" value="Unassembled WGS sequence"/>
</dbReference>
<protein>
    <submittedName>
        <fullName evidence="2">Uncharacterized protein</fullName>
    </submittedName>
</protein>
<keyword evidence="1" id="KW-1133">Transmembrane helix</keyword>
<organism evidence="3">
    <name type="scientific">Caenorhabditis remanei</name>
    <name type="common">Caenorhabditis vulgaris</name>
    <dbReference type="NCBI Taxonomy" id="31234"/>
    <lineage>
        <taxon>Eukaryota</taxon>
        <taxon>Metazoa</taxon>
        <taxon>Ecdysozoa</taxon>
        <taxon>Nematoda</taxon>
        <taxon>Chromadorea</taxon>
        <taxon>Rhabditida</taxon>
        <taxon>Rhabditina</taxon>
        <taxon>Rhabditomorpha</taxon>
        <taxon>Rhabditoidea</taxon>
        <taxon>Rhabditidae</taxon>
        <taxon>Peloderinae</taxon>
        <taxon>Caenorhabditis</taxon>
    </lineage>
</organism>
<feature type="transmembrane region" description="Helical" evidence="1">
    <location>
        <begin position="64"/>
        <end position="83"/>
    </location>
</feature>
<feature type="transmembrane region" description="Helical" evidence="1">
    <location>
        <begin position="89"/>
        <end position="108"/>
    </location>
</feature>
<gene>
    <name evidence="2" type="ORF">CRE_13921</name>
</gene>
<feature type="transmembrane region" description="Helical" evidence="1">
    <location>
        <begin position="214"/>
        <end position="234"/>
    </location>
</feature>
<feature type="transmembrane region" description="Helical" evidence="1">
    <location>
        <begin position="192"/>
        <end position="208"/>
    </location>
</feature>